<gene>
    <name evidence="7" type="ORF">OD816_001527</name>
</gene>
<dbReference type="PANTHER" id="PTHR37693">
    <property type="entry name" value="PHOSPHATIDYLGLYCEROL LYSYLTRANSFERASE"/>
    <property type="match status" value="1"/>
</dbReference>
<evidence type="ECO:0000256" key="4">
    <source>
        <dbReference type="ARBA" id="ARBA00022989"/>
    </source>
</evidence>
<comment type="subcellular location">
    <subcellularLocation>
        <location evidence="1">Cell membrane</location>
        <topology evidence="1">Multi-pass membrane protein</topology>
    </subcellularLocation>
</comment>
<feature type="transmembrane region" description="Helical" evidence="6">
    <location>
        <begin position="12"/>
        <end position="30"/>
    </location>
</feature>
<keyword evidence="4 6" id="KW-1133">Transmembrane helix</keyword>
<dbReference type="EMBL" id="JAPHEG010000009">
    <property type="protein sequence ID" value="MDF2954282.1"/>
    <property type="molecule type" value="Genomic_DNA"/>
</dbReference>
<feature type="transmembrane region" description="Helical" evidence="6">
    <location>
        <begin position="94"/>
        <end position="117"/>
    </location>
</feature>
<dbReference type="InterPro" id="IPR022791">
    <property type="entry name" value="L-PG_synthase/AglD"/>
</dbReference>
<organism evidence="7 8">
    <name type="scientific">Candidatus Thermodesulfobacterium syntrophicum</name>
    <dbReference type="NCBI Taxonomy" id="3060442"/>
    <lineage>
        <taxon>Bacteria</taxon>
        <taxon>Pseudomonadati</taxon>
        <taxon>Thermodesulfobacteriota</taxon>
        <taxon>Thermodesulfobacteria</taxon>
        <taxon>Thermodesulfobacteriales</taxon>
        <taxon>Thermodesulfobacteriaceae</taxon>
        <taxon>Thermodesulfobacterium</taxon>
    </lineage>
</organism>
<evidence type="ECO:0000256" key="2">
    <source>
        <dbReference type="ARBA" id="ARBA00022475"/>
    </source>
</evidence>
<keyword evidence="2" id="KW-1003">Cell membrane</keyword>
<dbReference type="GO" id="GO:0005886">
    <property type="term" value="C:plasma membrane"/>
    <property type="evidence" value="ECO:0007669"/>
    <property type="project" value="UniProtKB-SubCell"/>
</dbReference>
<protein>
    <submittedName>
        <fullName evidence="7">Membrane flippase AglD2/YbhN</fullName>
    </submittedName>
</protein>
<feature type="transmembrane region" description="Helical" evidence="6">
    <location>
        <begin position="36"/>
        <end position="57"/>
    </location>
</feature>
<evidence type="ECO:0000256" key="5">
    <source>
        <dbReference type="ARBA" id="ARBA00023136"/>
    </source>
</evidence>
<reference evidence="7" key="1">
    <citation type="submission" date="2022-11" db="EMBL/GenBank/DDBJ databases">
        <title>Candidatus Alkanophaga archaea from heated hydrothermal vent sediment oxidize petroleum alkanes.</title>
        <authorList>
            <person name="Zehnle H."/>
            <person name="Laso-Perez R."/>
            <person name="Lipp J."/>
            <person name="Teske A."/>
            <person name="Wegener G."/>
        </authorList>
    </citation>
    <scope>NUCLEOTIDE SEQUENCE</scope>
    <source>
        <strain evidence="7">MCA70</strain>
    </source>
</reference>
<evidence type="ECO:0000256" key="3">
    <source>
        <dbReference type="ARBA" id="ARBA00022692"/>
    </source>
</evidence>
<feature type="transmembrane region" description="Helical" evidence="6">
    <location>
        <begin position="123"/>
        <end position="141"/>
    </location>
</feature>
<proteinExistence type="predicted"/>
<comment type="caution">
    <text evidence="7">The sequence shown here is derived from an EMBL/GenBank/DDBJ whole genome shotgun (WGS) entry which is preliminary data.</text>
</comment>
<dbReference type="Pfam" id="PF03706">
    <property type="entry name" value="LPG_synthase_TM"/>
    <property type="match status" value="1"/>
</dbReference>
<name>A0AAE3TFJ0_9BACT</name>
<dbReference type="AlphaFoldDB" id="A0AAE3TFJ0"/>
<evidence type="ECO:0000313" key="7">
    <source>
        <dbReference type="EMBL" id="MDF2954282.1"/>
    </source>
</evidence>
<keyword evidence="3 6" id="KW-0812">Transmembrane</keyword>
<evidence type="ECO:0000256" key="6">
    <source>
        <dbReference type="SAM" id="Phobius"/>
    </source>
</evidence>
<accession>A0AAE3TFJ0</accession>
<evidence type="ECO:0000256" key="1">
    <source>
        <dbReference type="ARBA" id="ARBA00004651"/>
    </source>
</evidence>
<dbReference type="PANTHER" id="PTHR37693:SF1">
    <property type="entry name" value="INTEGRAL MEMBRANE PROTEIN"/>
    <property type="match status" value="1"/>
</dbReference>
<dbReference type="Proteomes" id="UP001144110">
    <property type="component" value="Unassembled WGS sequence"/>
</dbReference>
<evidence type="ECO:0000313" key="8">
    <source>
        <dbReference type="Proteomes" id="UP001144110"/>
    </source>
</evidence>
<sequence>MSIVTLKGFSGIFFYIIFLLFTVHSILTNPHKAKEIIFLFLFILFITVVLFTLWQLIFKKGLKLLSKETIRTIKYTLLKYLVIYKFFLKKRKKVFSIVLMFSLFMYSSLLFTGIFLVKAFNENASIKEVFLAQLLLIYAIFMSPTPGGSGIGEIGALSVF</sequence>
<keyword evidence="5 6" id="KW-0472">Membrane</keyword>